<dbReference type="EMBL" id="PVWQ01000009">
    <property type="protein sequence ID" value="RDW72371.1"/>
    <property type="molecule type" value="Genomic_DNA"/>
</dbReference>
<comment type="caution">
    <text evidence="2">The sequence shown here is derived from an EMBL/GenBank/DDBJ whole genome shotgun (WGS) entry which is preliminary data.</text>
</comment>
<keyword evidence="3" id="KW-1185">Reference proteome</keyword>
<reference evidence="2 3" key="1">
    <citation type="journal article" date="2018" name="IMA Fungus">
        <title>IMA Genome-F 9: Draft genome sequence of Annulohypoxylon stygium, Aspergillus mulundensis, Berkeleyomyces basicola (syn. Thielaviopsis basicola), Ceratocystis smalleyi, two Cercospora beticola strains, Coleophoma cylindrospora, Fusarium fracticaudum, Phialophora cf. hyalina, and Morchella septimelata.</title>
        <authorList>
            <person name="Wingfield B.D."/>
            <person name="Bills G.F."/>
            <person name="Dong Y."/>
            <person name="Huang W."/>
            <person name="Nel W.J."/>
            <person name="Swalarsk-Parry B.S."/>
            <person name="Vaghefi N."/>
            <person name="Wilken P.M."/>
            <person name="An Z."/>
            <person name="de Beer Z.W."/>
            <person name="De Vos L."/>
            <person name="Chen L."/>
            <person name="Duong T.A."/>
            <person name="Gao Y."/>
            <person name="Hammerbacher A."/>
            <person name="Kikkert J.R."/>
            <person name="Li Y."/>
            <person name="Li H."/>
            <person name="Li K."/>
            <person name="Li Q."/>
            <person name="Liu X."/>
            <person name="Ma X."/>
            <person name="Naidoo K."/>
            <person name="Pethybridge S.J."/>
            <person name="Sun J."/>
            <person name="Steenkamp E.T."/>
            <person name="van der Nest M.A."/>
            <person name="van Wyk S."/>
            <person name="Wingfield M.J."/>
            <person name="Xiong C."/>
            <person name="Yue Q."/>
            <person name="Zhang X."/>
        </authorList>
    </citation>
    <scope>NUCLEOTIDE SEQUENCE [LARGE SCALE GENOMIC DNA]</scope>
    <source>
        <strain evidence="2 3">DSM 5745</strain>
    </source>
</reference>
<feature type="transmembrane region" description="Helical" evidence="1">
    <location>
        <begin position="73"/>
        <end position="96"/>
    </location>
</feature>
<accession>A0A3D8RER9</accession>
<dbReference type="OrthoDB" id="4762016at2759"/>
<evidence type="ECO:0000256" key="1">
    <source>
        <dbReference type="SAM" id="Phobius"/>
    </source>
</evidence>
<feature type="transmembrane region" description="Helical" evidence="1">
    <location>
        <begin position="47"/>
        <end position="67"/>
    </location>
</feature>
<organism evidence="2 3">
    <name type="scientific">Aspergillus mulundensis</name>
    <dbReference type="NCBI Taxonomy" id="1810919"/>
    <lineage>
        <taxon>Eukaryota</taxon>
        <taxon>Fungi</taxon>
        <taxon>Dikarya</taxon>
        <taxon>Ascomycota</taxon>
        <taxon>Pezizomycotina</taxon>
        <taxon>Eurotiomycetes</taxon>
        <taxon>Eurotiomycetidae</taxon>
        <taxon>Eurotiales</taxon>
        <taxon>Aspergillaceae</taxon>
        <taxon>Aspergillus</taxon>
        <taxon>Aspergillus subgen. Nidulantes</taxon>
    </lineage>
</organism>
<name>A0A3D8RER9_9EURO</name>
<keyword evidence="1" id="KW-0472">Membrane</keyword>
<dbReference type="GeneID" id="38117913"/>
<protein>
    <submittedName>
        <fullName evidence="2">Uncharacterized protein</fullName>
    </submittedName>
</protein>
<evidence type="ECO:0000313" key="3">
    <source>
        <dbReference type="Proteomes" id="UP000256690"/>
    </source>
</evidence>
<keyword evidence="1" id="KW-1133">Transmembrane helix</keyword>
<gene>
    <name evidence="2" type="ORF">DSM5745_07543</name>
</gene>
<dbReference type="STRING" id="1810919.A0A3D8RER9"/>
<dbReference type="Proteomes" id="UP000256690">
    <property type="component" value="Unassembled WGS sequence"/>
</dbReference>
<dbReference type="RefSeq" id="XP_026601591.1">
    <property type="nucleotide sequence ID" value="XM_026749559.1"/>
</dbReference>
<proteinExistence type="predicted"/>
<evidence type="ECO:0000313" key="2">
    <source>
        <dbReference type="EMBL" id="RDW72371.1"/>
    </source>
</evidence>
<sequence>MKTTFETLATCFGYTWVTSYNTLKVICAEGIDDQEAKLWVETKINELNFTATIGALVASVIATSLSWPGADTAHWVITAFWYNGIVMAVVSAVMAFQQSSALGCVLAKIHNGGSLNTAVLGDDNLPSLKVVFVLQAPIQMLSYSIFLYLLGLLVFIVYPTSGLSFGDPRAKLDPSIQAMESHKPSSQHPYLTSPHLRTFPLQEWHEKIIAADSNELSSWAVTKVEHMKNFHFSAVLHESLRVTVQQRPPAQHNSDSDNSTATTSIHIFVERMKDGDEVTLGWKRVPHPPLTGWWLKRLFLGYFSDPAHGGVALLNSSSAVTHWRAIGYSGSDNLYDLEFPAPGVPLGEFAGVLDAASRAGAAYDPTDKNCFWFAAKIYEELKAGWVYVETPRLYARHRGKFAGLSIRIVDLVGSLPLP</sequence>
<feature type="transmembrane region" description="Helical" evidence="1">
    <location>
        <begin position="145"/>
        <end position="165"/>
    </location>
</feature>
<keyword evidence="1" id="KW-0812">Transmembrane</keyword>
<dbReference type="AlphaFoldDB" id="A0A3D8RER9"/>